<sequence>MQMAELLVRETQMDNGDSTWEEIPEAEQLRGNPIGENSYITDIMDSDVDVDALVHSINDA</sequence>
<dbReference type="AlphaFoldDB" id="A0A5P9XQA9"/>
<proteinExistence type="predicted"/>
<dbReference type="Proteomes" id="UP000363590">
    <property type="component" value="Chromosome"/>
</dbReference>
<protein>
    <submittedName>
        <fullName evidence="1">Uncharacterized protein</fullName>
    </submittedName>
</protein>
<name>A0A5P9XQA9_ACITH</name>
<dbReference type="EMBL" id="CP045571">
    <property type="protein sequence ID" value="QFX96201.1"/>
    <property type="molecule type" value="Genomic_DNA"/>
</dbReference>
<gene>
    <name evidence="1" type="ORF">GCD22_01930</name>
</gene>
<accession>A0A5P9XQA9</accession>
<evidence type="ECO:0000313" key="2">
    <source>
        <dbReference type="Proteomes" id="UP000363590"/>
    </source>
</evidence>
<organism evidence="1 2">
    <name type="scientific">Acidithiobacillus thiooxidans ATCC 19377</name>
    <dbReference type="NCBI Taxonomy" id="637390"/>
    <lineage>
        <taxon>Bacteria</taxon>
        <taxon>Pseudomonadati</taxon>
        <taxon>Pseudomonadota</taxon>
        <taxon>Acidithiobacillia</taxon>
        <taxon>Acidithiobacillales</taxon>
        <taxon>Acidithiobacillaceae</taxon>
        <taxon>Acidithiobacillus</taxon>
    </lineage>
</organism>
<evidence type="ECO:0000313" key="1">
    <source>
        <dbReference type="EMBL" id="QFX96201.1"/>
    </source>
</evidence>
<dbReference type="KEGG" id="atx:GCD22_01930"/>
<reference evidence="1 2" key="1">
    <citation type="submission" date="2019-10" db="EMBL/GenBank/DDBJ databases">
        <authorList>
            <person name="Wang R."/>
        </authorList>
    </citation>
    <scope>NUCLEOTIDE SEQUENCE [LARGE SCALE GENOMIC DNA]</scope>
    <source>
        <strain evidence="1 2">ATCC 19377</strain>
    </source>
</reference>